<organism evidence="4 5">
    <name type="scientific">Calidifontibacter indicus</name>
    <dbReference type="NCBI Taxonomy" id="419650"/>
    <lineage>
        <taxon>Bacteria</taxon>
        <taxon>Bacillati</taxon>
        <taxon>Actinomycetota</taxon>
        <taxon>Actinomycetes</taxon>
        <taxon>Micrococcales</taxon>
        <taxon>Dermacoccaceae</taxon>
        <taxon>Calidifontibacter</taxon>
    </lineage>
</organism>
<keyword evidence="5" id="KW-1185">Reference proteome</keyword>
<dbReference type="InterPro" id="IPR000073">
    <property type="entry name" value="AB_hydrolase_1"/>
</dbReference>
<evidence type="ECO:0000313" key="4">
    <source>
        <dbReference type="EMBL" id="REF29975.1"/>
    </source>
</evidence>
<dbReference type="InterPro" id="IPR000639">
    <property type="entry name" value="Epox_hydrolase-like"/>
</dbReference>
<dbReference type="PANTHER" id="PTHR43329">
    <property type="entry name" value="EPOXIDE HYDROLASE"/>
    <property type="match status" value="1"/>
</dbReference>
<dbReference type="AlphaFoldDB" id="A0A3D9UTK2"/>
<dbReference type="Proteomes" id="UP000256253">
    <property type="component" value="Unassembled WGS sequence"/>
</dbReference>
<dbReference type="PRINTS" id="PR00412">
    <property type="entry name" value="EPOXHYDRLASE"/>
</dbReference>
<dbReference type="Pfam" id="PF00561">
    <property type="entry name" value="Abhydrolase_1"/>
    <property type="match status" value="1"/>
</dbReference>
<reference evidence="4 5" key="1">
    <citation type="submission" date="2018-08" db="EMBL/GenBank/DDBJ databases">
        <title>Sequencing the genomes of 1000 actinobacteria strains.</title>
        <authorList>
            <person name="Klenk H.-P."/>
        </authorList>
    </citation>
    <scope>NUCLEOTIDE SEQUENCE [LARGE SCALE GENOMIC DNA]</scope>
    <source>
        <strain evidence="4 5">DSM 22967</strain>
    </source>
</reference>
<dbReference type="EMBL" id="QTUA01000001">
    <property type="protein sequence ID" value="REF29975.1"/>
    <property type="molecule type" value="Genomic_DNA"/>
</dbReference>
<evidence type="ECO:0000256" key="2">
    <source>
        <dbReference type="SAM" id="MobiDB-lite"/>
    </source>
</evidence>
<protein>
    <submittedName>
        <fullName evidence="4">Pimeloyl-ACP methyl ester carboxylesterase</fullName>
    </submittedName>
</protein>
<evidence type="ECO:0000259" key="3">
    <source>
        <dbReference type="Pfam" id="PF00561"/>
    </source>
</evidence>
<feature type="region of interest" description="Disordered" evidence="2">
    <location>
        <begin position="1"/>
        <end position="25"/>
    </location>
</feature>
<evidence type="ECO:0000256" key="1">
    <source>
        <dbReference type="ARBA" id="ARBA00022801"/>
    </source>
</evidence>
<dbReference type="InterPro" id="IPR029058">
    <property type="entry name" value="AB_hydrolase_fold"/>
</dbReference>
<evidence type="ECO:0000313" key="5">
    <source>
        <dbReference type="Proteomes" id="UP000256253"/>
    </source>
</evidence>
<proteinExistence type="predicted"/>
<accession>A0A3D9UTK2</accession>
<sequence length="297" mass="32219">MHTFERDGLVFDVTDSGPHETSGSDPEVVVLLHGFPQDRTAWKEVSDRLNAAGYRTLAPDQRGYSPGASPTAVSAYSMRALVADVAALINASGAQQVHLVGHDWGGAVAWAVATFLPERVATLTVLSTPHPTAMQWAMRHGGQWKNSWYMGAFQLPWLPERVLAGRLQERLFTPSGLPAEQARPYVERFATPESLRGPINWYRALAKSMLGIGSRKPGGTGATSSSSSSGGGMSQPVQVPTTYVWGRKDVALGEAAAKKTAEYVAGPYRFVELEVGHWLPERRPDEVADAILERIRG</sequence>
<name>A0A3D9UTK2_9MICO</name>
<feature type="region of interest" description="Disordered" evidence="2">
    <location>
        <begin position="213"/>
        <end position="236"/>
    </location>
</feature>
<gene>
    <name evidence="4" type="ORF">DFJ65_0965</name>
</gene>
<dbReference type="GO" id="GO:0016787">
    <property type="term" value="F:hydrolase activity"/>
    <property type="evidence" value="ECO:0007669"/>
    <property type="project" value="UniProtKB-KW"/>
</dbReference>
<dbReference type="Gene3D" id="3.40.50.1820">
    <property type="entry name" value="alpha/beta hydrolase"/>
    <property type="match status" value="1"/>
</dbReference>
<dbReference type="OrthoDB" id="2987348at2"/>
<feature type="domain" description="AB hydrolase-1" evidence="3">
    <location>
        <begin position="28"/>
        <end position="280"/>
    </location>
</feature>
<comment type="caution">
    <text evidence="4">The sequence shown here is derived from an EMBL/GenBank/DDBJ whole genome shotgun (WGS) entry which is preliminary data.</text>
</comment>
<dbReference type="RefSeq" id="WP_115922039.1">
    <property type="nucleotide sequence ID" value="NZ_QTUA01000001.1"/>
</dbReference>
<dbReference type="PRINTS" id="PR00111">
    <property type="entry name" value="ABHYDROLASE"/>
</dbReference>
<keyword evidence="1" id="KW-0378">Hydrolase</keyword>
<dbReference type="SUPFAM" id="SSF53474">
    <property type="entry name" value="alpha/beta-Hydrolases"/>
    <property type="match status" value="1"/>
</dbReference>